<comment type="caution">
    <text evidence="2">The sequence shown here is derived from an EMBL/GenBank/DDBJ whole genome shotgun (WGS) entry which is preliminary data.</text>
</comment>
<name>A0A1R1F0K9_9BACL</name>
<dbReference type="Pfam" id="PF03572">
    <property type="entry name" value="Peptidase_S41"/>
    <property type="match status" value="1"/>
</dbReference>
<dbReference type="GO" id="GO:0008236">
    <property type="term" value="F:serine-type peptidase activity"/>
    <property type="evidence" value="ECO:0007669"/>
    <property type="project" value="InterPro"/>
</dbReference>
<sequence>MQELTLKERLLILSEAIRMTEKAFAHWESAAITPDELGEAAKEFFDKAAAAENRADFQKVMWGYFGQLRNAHSNYIDRAAPFPHGGAFPLSLLESDGSWLVKEDDTGLTHPGDMVVSIAGKSINDWLNELNQWLRITDWRMMAGRLPVYISHFYMKEQADIELLNEQGHTRTVTLSRRPIDYISHNNGDTSGKWLQQDKTAYIHIPSFNHSRFEEKALELIGEYQHASSIIIDVRGNGGGSTPGRLIHKLMNRPYRWWKEMARHPEFLYRRHPNAELSFTTDYRFPVFDPDYTQPSVETSYQGNVIILVDRFTGSAAEDFTMPFIDNGRAIIIGERTYGSTGQPLVQHFDDGNIVVLVGAIRSYFPNGDPFENIGIVPDIEVPVRREDLYQRRDRALEKALEVIKNA</sequence>
<dbReference type="PANTHER" id="PTHR32060:SF22">
    <property type="entry name" value="CARBOXYL-TERMINAL-PROCESSING PEPTIDASE 3, CHLOROPLASTIC"/>
    <property type="match status" value="1"/>
</dbReference>
<proteinExistence type="predicted"/>
<dbReference type="EMBL" id="MRTP01000001">
    <property type="protein sequence ID" value="OMF57603.1"/>
    <property type="molecule type" value="Genomic_DNA"/>
</dbReference>
<reference evidence="2 3" key="1">
    <citation type="submission" date="2016-11" db="EMBL/GenBank/DDBJ databases">
        <title>Paenibacillus species isolates.</title>
        <authorList>
            <person name="Beno S.M."/>
        </authorList>
    </citation>
    <scope>NUCLEOTIDE SEQUENCE [LARGE SCALE GENOMIC DNA]</scope>
    <source>
        <strain evidence="2 3">FSL R5-0378</strain>
    </source>
</reference>
<dbReference type="SUPFAM" id="SSF52096">
    <property type="entry name" value="ClpP/crotonase"/>
    <property type="match status" value="1"/>
</dbReference>
<dbReference type="GO" id="GO:0006508">
    <property type="term" value="P:proteolysis"/>
    <property type="evidence" value="ECO:0007669"/>
    <property type="project" value="InterPro"/>
</dbReference>
<dbReference type="GO" id="GO:0004175">
    <property type="term" value="F:endopeptidase activity"/>
    <property type="evidence" value="ECO:0007669"/>
    <property type="project" value="TreeGrafter"/>
</dbReference>
<dbReference type="Gene3D" id="3.90.226.10">
    <property type="entry name" value="2-enoyl-CoA Hydratase, Chain A, domain 1"/>
    <property type="match status" value="1"/>
</dbReference>
<evidence type="ECO:0000313" key="2">
    <source>
        <dbReference type="EMBL" id="OMF57603.1"/>
    </source>
</evidence>
<organism evidence="2 3">
    <name type="scientific">Paenibacillus rhizosphaerae</name>
    <dbReference type="NCBI Taxonomy" id="297318"/>
    <lineage>
        <taxon>Bacteria</taxon>
        <taxon>Bacillati</taxon>
        <taxon>Bacillota</taxon>
        <taxon>Bacilli</taxon>
        <taxon>Bacillales</taxon>
        <taxon>Paenibacillaceae</taxon>
        <taxon>Paenibacillus</taxon>
    </lineage>
</organism>
<protein>
    <recommendedName>
        <fullName evidence="1">Tail specific protease domain-containing protein</fullName>
    </recommendedName>
</protein>
<evidence type="ECO:0000313" key="3">
    <source>
        <dbReference type="Proteomes" id="UP000187172"/>
    </source>
</evidence>
<feature type="domain" description="Tail specific protease" evidence="1">
    <location>
        <begin position="166"/>
        <end position="383"/>
    </location>
</feature>
<dbReference type="InterPro" id="IPR005151">
    <property type="entry name" value="Tail-specific_protease"/>
</dbReference>
<dbReference type="InterPro" id="IPR029045">
    <property type="entry name" value="ClpP/crotonase-like_dom_sf"/>
</dbReference>
<dbReference type="GO" id="GO:0007165">
    <property type="term" value="P:signal transduction"/>
    <property type="evidence" value="ECO:0007669"/>
    <property type="project" value="TreeGrafter"/>
</dbReference>
<dbReference type="SMART" id="SM00245">
    <property type="entry name" value="TSPc"/>
    <property type="match status" value="1"/>
</dbReference>
<dbReference type="RefSeq" id="WP_076165594.1">
    <property type="nucleotide sequence ID" value="NZ_MRTP01000001.1"/>
</dbReference>
<evidence type="ECO:0000259" key="1">
    <source>
        <dbReference type="SMART" id="SM00245"/>
    </source>
</evidence>
<dbReference type="Proteomes" id="UP000187172">
    <property type="component" value="Unassembled WGS sequence"/>
</dbReference>
<dbReference type="STRING" id="297318.BK138_03100"/>
<dbReference type="GO" id="GO:0030288">
    <property type="term" value="C:outer membrane-bounded periplasmic space"/>
    <property type="evidence" value="ECO:0007669"/>
    <property type="project" value="TreeGrafter"/>
</dbReference>
<dbReference type="AlphaFoldDB" id="A0A1R1F0K9"/>
<gene>
    <name evidence="2" type="ORF">BK138_03100</name>
</gene>
<keyword evidence="3" id="KW-1185">Reference proteome</keyword>
<accession>A0A1R1F0K9</accession>
<dbReference type="PANTHER" id="PTHR32060">
    <property type="entry name" value="TAIL-SPECIFIC PROTEASE"/>
    <property type="match status" value="1"/>
</dbReference>
<dbReference type="CDD" id="cd07562">
    <property type="entry name" value="Peptidase_S41_TRI"/>
    <property type="match status" value="1"/>
</dbReference>